<feature type="domain" description="Zeta toxin" evidence="3">
    <location>
        <begin position="25"/>
        <end position="191"/>
    </location>
</feature>
<evidence type="ECO:0000256" key="2">
    <source>
        <dbReference type="ARBA" id="ARBA00022840"/>
    </source>
</evidence>
<evidence type="ECO:0000259" key="3">
    <source>
        <dbReference type="Pfam" id="PF06414"/>
    </source>
</evidence>
<organism evidence="4">
    <name type="scientific">uncultured bacterium</name>
    <name type="common">gcode 4</name>
    <dbReference type="NCBI Taxonomy" id="1234023"/>
    <lineage>
        <taxon>Bacteria</taxon>
        <taxon>environmental samples</taxon>
    </lineage>
</organism>
<dbReference type="Gene3D" id="3.40.50.300">
    <property type="entry name" value="P-loop containing nucleotide triphosphate hydrolases"/>
    <property type="match status" value="1"/>
</dbReference>
<comment type="caution">
    <text evidence="4">The sequence shown here is derived from an EMBL/GenBank/DDBJ whole genome shotgun (WGS) entry which is preliminary data.</text>
</comment>
<keyword evidence="2" id="KW-0067">ATP-binding</keyword>
<accession>K2GCX1</accession>
<dbReference type="InterPro" id="IPR027417">
    <property type="entry name" value="P-loop_NTPase"/>
</dbReference>
<reference evidence="4" key="1">
    <citation type="journal article" date="2012" name="Science">
        <title>Fermentation, hydrogen, and sulfur metabolism in multiple uncultivated bacterial phyla.</title>
        <authorList>
            <person name="Wrighton K.C."/>
            <person name="Thomas B.C."/>
            <person name="Sharon I."/>
            <person name="Miller C.S."/>
            <person name="Castelle C.J."/>
            <person name="VerBerkmoes N.C."/>
            <person name="Wilkins M.J."/>
            <person name="Hettich R.L."/>
            <person name="Lipton M.S."/>
            <person name="Williams K.H."/>
            <person name="Long P.E."/>
            <person name="Banfield J.F."/>
        </authorList>
    </citation>
    <scope>NUCLEOTIDE SEQUENCE [LARGE SCALE GENOMIC DNA]</scope>
</reference>
<protein>
    <submittedName>
        <fullName evidence="4">Zeta toxin</fullName>
    </submittedName>
</protein>
<proteinExistence type="predicted"/>
<dbReference type="EMBL" id="AMFJ01000379">
    <property type="protein sequence ID" value="EKE28064.1"/>
    <property type="molecule type" value="Genomic_DNA"/>
</dbReference>
<evidence type="ECO:0000313" key="4">
    <source>
        <dbReference type="EMBL" id="EKE28064.1"/>
    </source>
</evidence>
<dbReference type="GO" id="GO:0005524">
    <property type="term" value="F:ATP binding"/>
    <property type="evidence" value="ECO:0007669"/>
    <property type="project" value="UniProtKB-KW"/>
</dbReference>
<dbReference type="GO" id="GO:0016301">
    <property type="term" value="F:kinase activity"/>
    <property type="evidence" value="ECO:0007669"/>
    <property type="project" value="InterPro"/>
</dbReference>
<dbReference type="InterPro" id="IPR010488">
    <property type="entry name" value="Zeta_toxin_domain"/>
</dbReference>
<dbReference type="AlphaFoldDB" id="K2GCX1"/>
<name>K2GCX1_9BACT</name>
<keyword evidence="1" id="KW-0547">Nucleotide-binding</keyword>
<sequence length="271" mass="33747">MKWTKDKLHTWAKENRNRLARDFFKKKNLAKSDEKIAIFMAWSPWAGKTEFINRLLTEDQKAAYYILDLDEIRTWMPNYKWNYADKYTKGAIKILEKLFDVCAHNEYNFILDWTFTSTDVIDRNIDHLLRKWYKINVFYIHTQPYISWIYTLLRWNDDNRRIPWKKFIKFYHDAFSNIHIFQEKYSWKITFYISQKIRDIDWYIIHDDKYYLSNSIQEMNDIFDNKVRFYYNLWKDLLNDTLYFQITKIISFFPIIWKPLLRHIAKIPKWQ</sequence>
<evidence type="ECO:0000256" key="1">
    <source>
        <dbReference type="ARBA" id="ARBA00022741"/>
    </source>
</evidence>
<dbReference type="Pfam" id="PF06414">
    <property type="entry name" value="Zeta_toxin"/>
    <property type="match status" value="1"/>
</dbReference>
<gene>
    <name evidence="4" type="ORF">ACD_3C00105G0002</name>
</gene>